<sequence length="101" mass="12190">MFDPNTFKLKVIFDKVKTKYDTEFYNDAIRQAIEGIAESIKNGKVMYIGNFYYYLGQCYEQLGYPEEEIKYQYKRAEIFLEILEREVLLTILRDLKGYWLV</sequence>
<dbReference type="SUPFAM" id="SSF48452">
    <property type="entry name" value="TPR-like"/>
    <property type="match status" value="1"/>
</dbReference>
<dbReference type="Gene3D" id="1.25.40.10">
    <property type="entry name" value="Tetratricopeptide repeat domain"/>
    <property type="match status" value="1"/>
</dbReference>
<reference evidence="1 2" key="1">
    <citation type="journal article" date="2017" name="Int. J. Syst. Evol. Microbiol.">
        <title>Solibacillus kalamii sp. nov., isolated from a high-efficiency particulate arrestance filter system used in the International Space Station.</title>
        <authorList>
            <person name="Checinska Sielaff A."/>
            <person name="Kumar R.M."/>
            <person name="Pal D."/>
            <person name="Mayilraj S."/>
            <person name="Venkateswaran K."/>
        </authorList>
    </citation>
    <scope>NUCLEOTIDE SEQUENCE [LARGE SCALE GENOMIC DNA]</scope>
    <source>
        <strain evidence="1 2">ISSFR-015</strain>
    </source>
</reference>
<dbReference type="InterPro" id="IPR011990">
    <property type="entry name" value="TPR-like_helical_dom_sf"/>
</dbReference>
<keyword evidence="2" id="KW-1185">Reference proteome</keyword>
<evidence type="ECO:0000313" key="1">
    <source>
        <dbReference type="EMBL" id="OUZ37257.1"/>
    </source>
</evidence>
<name>A0ABX3ZC53_9BACL</name>
<gene>
    <name evidence="1" type="ORF">CBM15_18925</name>
</gene>
<dbReference type="Pfam" id="PF18768">
    <property type="entry name" value="RNPP_C"/>
    <property type="match status" value="1"/>
</dbReference>
<proteinExistence type="predicted"/>
<accession>A0ABX3ZC53</accession>
<organism evidence="1 2">
    <name type="scientific">Solibacillus kalamii</name>
    <dbReference type="NCBI Taxonomy" id="1748298"/>
    <lineage>
        <taxon>Bacteria</taxon>
        <taxon>Bacillati</taxon>
        <taxon>Bacillota</taxon>
        <taxon>Bacilli</taxon>
        <taxon>Bacillales</taxon>
        <taxon>Caryophanaceae</taxon>
        <taxon>Solibacillus</taxon>
    </lineage>
</organism>
<dbReference type="EMBL" id="NHNT01000023">
    <property type="protein sequence ID" value="OUZ37257.1"/>
    <property type="molecule type" value="Genomic_DNA"/>
</dbReference>
<comment type="caution">
    <text evidence="1">The sequence shown here is derived from an EMBL/GenBank/DDBJ whole genome shotgun (WGS) entry which is preliminary data.</text>
</comment>
<evidence type="ECO:0000313" key="2">
    <source>
        <dbReference type="Proteomes" id="UP000196594"/>
    </source>
</evidence>
<dbReference type="InterPro" id="IPR041315">
    <property type="entry name" value="PlcR_TPR"/>
</dbReference>
<dbReference type="Proteomes" id="UP000196594">
    <property type="component" value="Unassembled WGS sequence"/>
</dbReference>
<protein>
    <submittedName>
        <fullName evidence="1">Uncharacterized protein</fullName>
    </submittedName>
</protein>